<accession>A0A5E4A0E7</accession>
<keyword evidence="2" id="KW-1185">Reference proteome</keyword>
<dbReference type="AlphaFoldDB" id="A0A5E4A0E7"/>
<organism evidence="1 2">
    <name type="scientific">Marmota monax</name>
    <name type="common">Woodchuck</name>
    <dbReference type="NCBI Taxonomy" id="9995"/>
    <lineage>
        <taxon>Eukaryota</taxon>
        <taxon>Metazoa</taxon>
        <taxon>Chordata</taxon>
        <taxon>Craniata</taxon>
        <taxon>Vertebrata</taxon>
        <taxon>Euteleostomi</taxon>
        <taxon>Mammalia</taxon>
        <taxon>Eutheria</taxon>
        <taxon>Euarchontoglires</taxon>
        <taxon>Glires</taxon>
        <taxon>Rodentia</taxon>
        <taxon>Sciuromorpha</taxon>
        <taxon>Sciuridae</taxon>
        <taxon>Xerinae</taxon>
        <taxon>Marmotini</taxon>
        <taxon>Marmota</taxon>
    </lineage>
</organism>
<dbReference type="EMBL" id="CABDUW010000001">
    <property type="protein sequence ID" value="VTJ50660.1"/>
    <property type="molecule type" value="Genomic_DNA"/>
</dbReference>
<comment type="caution">
    <text evidence="1">The sequence shown here is derived from an EMBL/GenBank/DDBJ whole genome shotgun (WGS) entry which is preliminary data.</text>
</comment>
<gene>
    <name evidence="1" type="ORF">MONAX_5E033547</name>
</gene>
<protein>
    <submittedName>
        <fullName evidence="1">Uncharacterized protein</fullName>
    </submittedName>
</protein>
<sequence length="74" mass="7791">MRSLGAAQRPELQIQALSKVLLGPDCKALQLRAQEGSRLQTHFPAGKTEAAGGRAGGLEPVWRQTGAVPVTSQV</sequence>
<dbReference type="Proteomes" id="UP000335636">
    <property type="component" value="Unassembled WGS sequence"/>
</dbReference>
<proteinExistence type="predicted"/>
<evidence type="ECO:0000313" key="1">
    <source>
        <dbReference type="EMBL" id="VTJ50660.1"/>
    </source>
</evidence>
<reference evidence="1" key="1">
    <citation type="submission" date="2019-04" db="EMBL/GenBank/DDBJ databases">
        <authorList>
            <person name="Alioto T."/>
            <person name="Alioto T."/>
        </authorList>
    </citation>
    <scope>NUCLEOTIDE SEQUENCE [LARGE SCALE GENOMIC DNA]</scope>
</reference>
<name>A0A5E4A0E7_MARMO</name>
<evidence type="ECO:0000313" key="2">
    <source>
        <dbReference type="Proteomes" id="UP000335636"/>
    </source>
</evidence>